<evidence type="ECO:0000256" key="1">
    <source>
        <dbReference type="ARBA" id="ARBA00002151"/>
    </source>
</evidence>
<evidence type="ECO:0000256" key="8">
    <source>
        <dbReference type="ARBA" id="ARBA00022833"/>
    </source>
</evidence>
<comment type="cofactor">
    <cofactor evidence="14 17">
        <name>Zn(2+)</name>
        <dbReference type="ChEBI" id="CHEBI:29105"/>
    </cofactor>
    <text evidence="14 17">Binds 1 zinc ion.</text>
</comment>
<dbReference type="InterPro" id="IPR002125">
    <property type="entry name" value="CMP_dCMP_dom"/>
</dbReference>
<sequence length="351" mass="37753">MADLLMFSEANALGHSVAGSTSPNPPVGCVLYDSTGQRVIGRGATEPAGGAHAEVVAIRDALHNGESTVDARAVVTLEPCNHTGRTGPCSQALIDAGITRVDFLFSDPNPVAVGGADHLREHGIDVHGPYLPLPYCDETRSSFQWLPQFSVEPWLVSTVMKRPHVTLKLASTIDGFVAASDNTSKWITSEQARRVVHEDRRHRDAIIVGTGTVKADNPRLTARGEDGTPYPQQPLRVIMGQRSIPEDSHIYDAPGRALHIRSHDVKEVLADLRSRGIVDVLVEGGPRLTGAFLKAGIADAIQLYQAPAFLLAGYRNVECDANLASTLDDIQRFTPRSVSTLGSDILLSLSH</sequence>
<dbReference type="Gene3D" id="3.40.430.10">
    <property type="entry name" value="Dihydrofolate Reductase, subunit A"/>
    <property type="match status" value="2"/>
</dbReference>
<dbReference type="SUPFAM" id="SSF53927">
    <property type="entry name" value="Cytidine deaminase-like"/>
    <property type="match status" value="1"/>
</dbReference>
<dbReference type="InterPro" id="IPR004794">
    <property type="entry name" value="Eubact_RibD"/>
</dbReference>
<evidence type="ECO:0000256" key="13">
    <source>
        <dbReference type="ARBA" id="ARBA00049886"/>
    </source>
</evidence>
<keyword evidence="6 14" id="KW-0686">Riboflavin biosynthesis</keyword>
<dbReference type="AlphaFoldDB" id="A0A7G7YNH1"/>
<feature type="binding site" evidence="17">
    <location>
        <position position="52"/>
    </location>
    <ligand>
        <name>Zn(2+)</name>
        <dbReference type="ChEBI" id="CHEBI:29105"/>
        <note>catalytic</note>
    </ligand>
</feature>
<feature type="binding site" evidence="16">
    <location>
        <position position="220"/>
    </location>
    <ligand>
        <name>substrate</name>
    </ligand>
</feature>
<dbReference type="EC" id="3.5.4.26" evidence="14"/>
<comment type="catalytic activity">
    <reaction evidence="12 14">
        <text>5-amino-6-(5-phospho-D-ribitylamino)uracil + NADP(+) = 5-amino-6-(5-phospho-D-ribosylamino)uracil + NADPH + H(+)</text>
        <dbReference type="Rhea" id="RHEA:17845"/>
        <dbReference type="ChEBI" id="CHEBI:15378"/>
        <dbReference type="ChEBI" id="CHEBI:57783"/>
        <dbReference type="ChEBI" id="CHEBI:58349"/>
        <dbReference type="ChEBI" id="CHEBI:58421"/>
        <dbReference type="ChEBI" id="CHEBI:58453"/>
        <dbReference type="EC" id="1.1.1.193"/>
    </reaction>
</comment>
<comment type="function">
    <text evidence="1 14">Converts 2,5-diamino-6-(ribosylamino)-4(3h)-pyrimidinone 5'-phosphate into 5-amino-6-(ribosylamino)-2,4(1h,3h)-pyrimidinedione 5'-phosphate.</text>
</comment>
<dbReference type="Proteomes" id="UP000515275">
    <property type="component" value="Chromosome"/>
</dbReference>
<keyword evidence="20" id="KW-1185">Reference proteome</keyword>
<dbReference type="PROSITE" id="PS00903">
    <property type="entry name" value="CYT_DCMP_DEAMINASES_1"/>
    <property type="match status" value="1"/>
</dbReference>
<dbReference type="Pfam" id="PF01872">
    <property type="entry name" value="RibD_C"/>
    <property type="match status" value="1"/>
</dbReference>
<comment type="similarity">
    <text evidence="4 14">In the N-terminal section; belongs to the cytidine and deoxycytidylate deaminase family.</text>
</comment>
<evidence type="ECO:0000256" key="10">
    <source>
        <dbReference type="ARBA" id="ARBA00023002"/>
    </source>
</evidence>
<dbReference type="SUPFAM" id="SSF53597">
    <property type="entry name" value="Dihydrofolate reductase-like"/>
    <property type="match status" value="1"/>
</dbReference>
<feature type="binding site" evidence="16">
    <location>
        <position position="216"/>
    </location>
    <ligand>
        <name>NADP(+)</name>
        <dbReference type="ChEBI" id="CHEBI:58349"/>
    </ligand>
</feature>
<dbReference type="GO" id="GO:0009231">
    <property type="term" value="P:riboflavin biosynthetic process"/>
    <property type="evidence" value="ECO:0007669"/>
    <property type="project" value="UniProtKB-UniPathway"/>
</dbReference>
<evidence type="ECO:0000313" key="20">
    <source>
        <dbReference type="Proteomes" id="UP000515275"/>
    </source>
</evidence>
<keyword evidence="10 14" id="KW-0560">Oxidoreductase</keyword>
<dbReference type="PIRSF" id="PIRSF006769">
    <property type="entry name" value="RibD"/>
    <property type="match status" value="1"/>
</dbReference>
<dbReference type="EMBL" id="CP046883">
    <property type="protein sequence ID" value="QNH96041.1"/>
    <property type="molecule type" value="Genomic_DNA"/>
</dbReference>
<dbReference type="GO" id="GO:0008835">
    <property type="term" value="F:diaminohydroxyphosphoribosylaminopyrimidine deaminase activity"/>
    <property type="evidence" value="ECO:0007669"/>
    <property type="project" value="UniProtKB-EC"/>
</dbReference>
<evidence type="ECO:0000256" key="6">
    <source>
        <dbReference type="ARBA" id="ARBA00022619"/>
    </source>
</evidence>
<comment type="pathway">
    <text evidence="2 14">Cofactor biosynthesis; riboflavin biosynthesis; 5-amino-6-(D-ribitylamino)uracil from GTP: step 2/4.</text>
</comment>
<name>A0A7G7YNH1_9CORY</name>
<feature type="binding site" evidence="16">
    <location>
        <begin position="285"/>
        <end position="291"/>
    </location>
    <ligand>
        <name>NADP(+)</name>
        <dbReference type="ChEBI" id="CHEBI:58349"/>
    </ligand>
</feature>
<evidence type="ECO:0000256" key="12">
    <source>
        <dbReference type="ARBA" id="ARBA00049861"/>
    </source>
</evidence>
<dbReference type="GO" id="GO:0008270">
    <property type="term" value="F:zinc ion binding"/>
    <property type="evidence" value="ECO:0007669"/>
    <property type="project" value="InterPro"/>
</dbReference>
<feature type="binding site" evidence="16">
    <location>
        <position position="200"/>
    </location>
    <ligand>
        <name>substrate</name>
    </ligand>
</feature>
<keyword evidence="7 14" id="KW-0479">Metal-binding</keyword>
<keyword evidence="8 14" id="KW-0862">Zinc</keyword>
<evidence type="ECO:0000256" key="15">
    <source>
        <dbReference type="PIRSR" id="PIRSR006769-1"/>
    </source>
</evidence>
<feature type="binding site" evidence="16">
    <location>
        <position position="283"/>
    </location>
    <ligand>
        <name>substrate</name>
    </ligand>
</feature>
<dbReference type="Pfam" id="PF00383">
    <property type="entry name" value="dCMP_cyt_deam_1"/>
    <property type="match status" value="1"/>
</dbReference>
<dbReference type="GO" id="GO:0008703">
    <property type="term" value="F:5-amino-6-(5-phosphoribosylamino)uracil reductase activity"/>
    <property type="evidence" value="ECO:0007669"/>
    <property type="project" value="UniProtKB-EC"/>
</dbReference>
<feature type="binding site" evidence="16">
    <location>
        <position position="170"/>
    </location>
    <ligand>
        <name>NADP(+)</name>
        <dbReference type="ChEBI" id="CHEBI:58349"/>
    </ligand>
</feature>
<dbReference type="PANTHER" id="PTHR38011:SF7">
    <property type="entry name" value="2,5-DIAMINO-6-RIBOSYLAMINO-4(3H)-PYRIMIDINONE 5'-PHOSPHATE REDUCTASE"/>
    <property type="match status" value="1"/>
</dbReference>
<evidence type="ECO:0000256" key="5">
    <source>
        <dbReference type="ARBA" id="ARBA00007417"/>
    </source>
</evidence>
<feature type="domain" description="CMP/dCMP-type deaminase" evidence="18">
    <location>
        <begin position="1"/>
        <end position="127"/>
    </location>
</feature>
<keyword evidence="11" id="KW-0511">Multifunctional enzyme</keyword>
<dbReference type="CDD" id="cd01284">
    <property type="entry name" value="Riboflavin_deaminase-reductase"/>
    <property type="match status" value="1"/>
</dbReference>
<evidence type="ECO:0000259" key="18">
    <source>
        <dbReference type="PROSITE" id="PS51747"/>
    </source>
</evidence>
<evidence type="ECO:0000256" key="17">
    <source>
        <dbReference type="PIRSR" id="PIRSR006769-3"/>
    </source>
</evidence>
<evidence type="ECO:0000256" key="14">
    <source>
        <dbReference type="PIRNR" id="PIRNR006769"/>
    </source>
</evidence>
<dbReference type="KEGG" id="cans:GP473_04600"/>
<evidence type="ECO:0000256" key="3">
    <source>
        <dbReference type="ARBA" id="ARBA00004910"/>
    </source>
</evidence>
<dbReference type="InterPro" id="IPR016192">
    <property type="entry name" value="APOBEC/CMP_deaminase_Zn-bd"/>
</dbReference>
<comment type="pathway">
    <text evidence="3 14">Cofactor biosynthesis; riboflavin biosynthesis; 5-amino-6-(D-ribitylamino)uracil from GTP: step 3/4.</text>
</comment>
<keyword evidence="14 19" id="KW-0378">Hydrolase</keyword>
<dbReference type="EC" id="1.1.1.193" evidence="14"/>
<evidence type="ECO:0000256" key="9">
    <source>
        <dbReference type="ARBA" id="ARBA00022857"/>
    </source>
</evidence>
<proteinExistence type="inferred from homology"/>
<dbReference type="Gene3D" id="3.40.140.10">
    <property type="entry name" value="Cytidine Deaminase, domain 2"/>
    <property type="match status" value="1"/>
</dbReference>
<feature type="binding site" evidence="17">
    <location>
        <position position="89"/>
    </location>
    <ligand>
        <name>Zn(2+)</name>
        <dbReference type="ChEBI" id="CHEBI:29105"/>
        <note>catalytic</note>
    </ligand>
</feature>
<accession>A0A7G7YNH1</accession>
<protein>
    <recommendedName>
        <fullName evidence="14">Riboflavin biosynthesis protein RibD</fullName>
    </recommendedName>
    <domain>
        <recommendedName>
            <fullName evidence="14">Diaminohydroxyphosphoribosylaminopyrimidine deaminase</fullName>
            <shortName evidence="14">DRAP deaminase</shortName>
            <ecNumber evidence="14">3.5.4.26</ecNumber>
        </recommendedName>
        <alternativeName>
            <fullName evidence="14">Riboflavin-specific deaminase</fullName>
        </alternativeName>
    </domain>
    <domain>
        <recommendedName>
            <fullName evidence="14">5-amino-6-(5-phosphoribosylamino)uracil reductase</fullName>
            <ecNumber evidence="14">1.1.1.193</ecNumber>
        </recommendedName>
        <alternativeName>
            <fullName evidence="14">HTP reductase</fullName>
        </alternativeName>
    </domain>
</protein>
<feature type="binding site" evidence="17">
    <location>
        <position position="80"/>
    </location>
    <ligand>
        <name>Zn(2+)</name>
        <dbReference type="ChEBI" id="CHEBI:29105"/>
        <note>catalytic</note>
    </ligand>
</feature>
<reference evidence="19 20" key="1">
    <citation type="submission" date="2019-12" db="EMBL/GenBank/DDBJ databases">
        <title>Corynebacterium sp. nov., isolated from feces of the Anser Albifrons in China.</title>
        <authorList>
            <person name="Liu Q."/>
        </authorList>
    </citation>
    <scope>NUCLEOTIDE SEQUENCE [LARGE SCALE GENOMIC DNA]</scope>
    <source>
        <strain evidence="19 20">23H37-10</strain>
    </source>
</reference>
<feature type="binding site" evidence="16">
    <location>
        <position position="223"/>
    </location>
    <ligand>
        <name>substrate</name>
    </ligand>
</feature>
<organism evidence="19 20">
    <name type="scientific">Corynebacterium anserum</name>
    <dbReference type="NCBI Taxonomy" id="2684406"/>
    <lineage>
        <taxon>Bacteria</taxon>
        <taxon>Bacillati</taxon>
        <taxon>Actinomycetota</taxon>
        <taxon>Actinomycetes</taxon>
        <taxon>Mycobacteriales</taxon>
        <taxon>Corynebacteriaceae</taxon>
        <taxon>Corynebacterium</taxon>
    </lineage>
</organism>
<evidence type="ECO:0000256" key="4">
    <source>
        <dbReference type="ARBA" id="ARBA00005259"/>
    </source>
</evidence>
<feature type="binding site" evidence="16">
    <location>
        <position position="184"/>
    </location>
    <ligand>
        <name>substrate</name>
    </ligand>
</feature>
<comment type="similarity">
    <text evidence="5 14">In the C-terminal section; belongs to the HTP reductase family.</text>
</comment>
<evidence type="ECO:0000256" key="7">
    <source>
        <dbReference type="ARBA" id="ARBA00022723"/>
    </source>
</evidence>
<dbReference type="UniPathway" id="UPA00275">
    <property type="reaction ID" value="UER00401"/>
</dbReference>
<dbReference type="InterPro" id="IPR024072">
    <property type="entry name" value="DHFR-like_dom_sf"/>
</dbReference>
<dbReference type="InterPro" id="IPR002734">
    <property type="entry name" value="RibDG_C"/>
</dbReference>
<dbReference type="RefSeq" id="WP_186276619.1">
    <property type="nucleotide sequence ID" value="NZ_CP046883.1"/>
</dbReference>
<evidence type="ECO:0000313" key="19">
    <source>
        <dbReference type="EMBL" id="QNH96041.1"/>
    </source>
</evidence>
<dbReference type="InterPro" id="IPR016193">
    <property type="entry name" value="Cytidine_deaminase-like"/>
</dbReference>
<evidence type="ECO:0000256" key="16">
    <source>
        <dbReference type="PIRSR" id="PIRSR006769-2"/>
    </source>
</evidence>
<dbReference type="PANTHER" id="PTHR38011">
    <property type="entry name" value="DIHYDROFOLATE REDUCTASE FAMILY PROTEIN (AFU_ORTHOLOGUE AFUA_8G06820)"/>
    <property type="match status" value="1"/>
</dbReference>
<keyword evidence="9 14" id="KW-0521">NADP</keyword>
<feature type="binding site" evidence="16">
    <location>
        <position position="212"/>
    </location>
    <ligand>
        <name>NADP(+)</name>
        <dbReference type="ChEBI" id="CHEBI:58349"/>
    </ligand>
</feature>
<dbReference type="InterPro" id="IPR050765">
    <property type="entry name" value="Riboflavin_Biosynth_HTPR"/>
</dbReference>
<feature type="active site" description="Proton donor" evidence="15">
    <location>
        <position position="54"/>
    </location>
</feature>
<dbReference type="PROSITE" id="PS51747">
    <property type="entry name" value="CYT_DCMP_DEAMINASES_2"/>
    <property type="match status" value="1"/>
</dbReference>
<gene>
    <name evidence="19" type="primary">ribD</name>
    <name evidence="19" type="ORF">GP473_04600</name>
</gene>
<comment type="catalytic activity">
    <reaction evidence="13 14">
        <text>2,5-diamino-6-hydroxy-4-(5-phosphoribosylamino)-pyrimidine + H2O + H(+) = 5-amino-6-(5-phospho-D-ribosylamino)uracil + NH4(+)</text>
        <dbReference type="Rhea" id="RHEA:21868"/>
        <dbReference type="ChEBI" id="CHEBI:15377"/>
        <dbReference type="ChEBI" id="CHEBI:15378"/>
        <dbReference type="ChEBI" id="CHEBI:28938"/>
        <dbReference type="ChEBI" id="CHEBI:58453"/>
        <dbReference type="ChEBI" id="CHEBI:58614"/>
        <dbReference type="EC" id="3.5.4.26"/>
    </reaction>
</comment>
<evidence type="ECO:0000256" key="11">
    <source>
        <dbReference type="ARBA" id="ARBA00023268"/>
    </source>
</evidence>
<evidence type="ECO:0000256" key="2">
    <source>
        <dbReference type="ARBA" id="ARBA00004882"/>
    </source>
</evidence>
<feature type="binding site" evidence="16">
    <location>
        <position position="186"/>
    </location>
    <ligand>
        <name>NADP(+)</name>
        <dbReference type="ChEBI" id="CHEBI:58349"/>
    </ligand>
</feature>
<dbReference type="NCBIfam" id="TIGR00326">
    <property type="entry name" value="eubact_ribD"/>
    <property type="match status" value="1"/>
</dbReference>